<dbReference type="Proteomes" id="UP001236585">
    <property type="component" value="Chromosome"/>
</dbReference>
<protein>
    <submittedName>
        <fullName evidence="1">NAD(P)-binding protein</fullName>
    </submittedName>
</protein>
<dbReference type="InterPro" id="IPR036188">
    <property type="entry name" value="FAD/NAD-bd_sf"/>
</dbReference>
<evidence type="ECO:0000313" key="1">
    <source>
        <dbReference type="EMBL" id="WIM87269.1"/>
    </source>
</evidence>
<gene>
    <name evidence="1" type="ORF">PT015_20845</name>
</gene>
<dbReference type="Gene3D" id="3.50.50.60">
    <property type="entry name" value="FAD/NAD(P)-binding domain"/>
    <property type="match status" value="1"/>
</dbReference>
<dbReference type="EMBL" id="CP126981">
    <property type="protein sequence ID" value="WIM87269.1"/>
    <property type="molecule type" value="Genomic_DNA"/>
</dbReference>
<dbReference type="Pfam" id="PF13450">
    <property type="entry name" value="NAD_binding_8"/>
    <property type="match status" value="1"/>
</dbReference>
<proteinExistence type="predicted"/>
<evidence type="ECO:0000313" key="2">
    <source>
        <dbReference type="Proteomes" id="UP001236585"/>
    </source>
</evidence>
<organism evidence="1 2">
    <name type="scientific">Candidatus Mycobacterium wuenschmannii</name>
    <dbReference type="NCBI Taxonomy" id="3027808"/>
    <lineage>
        <taxon>Bacteria</taxon>
        <taxon>Bacillati</taxon>
        <taxon>Actinomycetota</taxon>
        <taxon>Actinomycetes</taxon>
        <taxon>Mycobacteriales</taxon>
        <taxon>Mycobacteriaceae</taxon>
        <taxon>Mycobacterium</taxon>
    </lineage>
</organism>
<keyword evidence="2" id="KW-1185">Reference proteome</keyword>
<sequence>MTSIETDYLVVGAGAMGMAFTDTLVAETDAQVVVVDRGHSPGGHWNSAYPFVRLHQPSAYYGVNSRALGSDSIDQLGWNEGLYELATVGEICAYFEKVMHQDLLPSGRVSYFPMSEYLGEGRFRSLAGGDHTVTVRRRIVDATYLQTTVPSMRPPVYQVADGVDCVPPNGMPAHALGRDRFVVVGAGKTGIDACLWLLRNGIPPERLTWIMPRDSWLMDRANIQPGPQFLERFQAGFAHRLVAIEAATDVADLFDRLEDCGNLLRLDPSVQPTMYRCANVTTTELEQLRRIGDVVRLGRVQRIEPGRVILDGGEVSVDGSALFVDCSADGLEKRLPVTVFDGDRMTLQSIRGCQQVFSSGMIAHVEAAYGDDETRNRLCRPVPHPNTEIDWLTTTLAEQRNQVDWFEDGALMGWLSEARLDLMRHMYAPLIDLPQKKRDKVFGLIATGLRKANDKLETLLAAHLSTAPQATEARR</sequence>
<name>A0ABY8VWU6_9MYCO</name>
<accession>A0ABY8VWU6</accession>
<dbReference type="SUPFAM" id="SSF51905">
    <property type="entry name" value="FAD/NAD(P)-binding domain"/>
    <property type="match status" value="1"/>
</dbReference>
<reference evidence="1 2" key="1">
    <citation type="journal article" date="2023" name="Microbiol. Resour. Announc.">
        <title>Complete Genome Sequence of Mycobacterium wuenschmanii, a novel Nontuberculous Mycobacterium Isolated from a captive population of Amazon Milk Frogs.</title>
        <authorList>
            <person name="Hicks J."/>
            <person name="Zeineldin M."/>
            <person name="Ward H."/>
            <person name="Wuenschmann A."/>
            <person name="Camp P."/>
            <person name="Farrell D."/>
            <person name="Lehman K."/>
            <person name="Thacker T."/>
            <person name="Cuthbert E."/>
        </authorList>
    </citation>
    <scope>NUCLEOTIDE SEQUENCE [LARGE SCALE GENOMIC DNA]</scope>
    <source>
        <strain evidence="1 2">Wuenschmanii</strain>
    </source>
</reference>
<dbReference type="RefSeq" id="WP_285186945.1">
    <property type="nucleotide sequence ID" value="NZ_CP126981.1"/>
</dbReference>